<dbReference type="Proteomes" id="UP000697107">
    <property type="component" value="Unassembled WGS sequence"/>
</dbReference>
<gene>
    <name evidence="1" type="ORF">PC113_g16025</name>
    <name evidence="3" type="ORF">PC115_g13462</name>
    <name evidence="2" type="ORF">PC117_g20435</name>
    <name evidence="4" type="ORF">PC118_g14077</name>
    <name evidence="5" type="ORF">PC129_g7307</name>
</gene>
<name>A0A8T1BQC8_9STRA</name>
<protein>
    <submittedName>
        <fullName evidence="2">Uncharacterized protein</fullName>
    </submittedName>
</protein>
<evidence type="ECO:0000313" key="2">
    <source>
        <dbReference type="EMBL" id="KAG2906634.1"/>
    </source>
</evidence>
<accession>A0A8T1BQC8</accession>
<evidence type="ECO:0000313" key="3">
    <source>
        <dbReference type="EMBL" id="KAG2908869.1"/>
    </source>
</evidence>
<dbReference type="EMBL" id="RCMV01000199">
    <property type="protein sequence ID" value="KAG3221957.1"/>
    <property type="molecule type" value="Genomic_DNA"/>
</dbReference>
<evidence type="ECO:0000313" key="6">
    <source>
        <dbReference type="Proteomes" id="UP000736787"/>
    </source>
</evidence>
<dbReference type="EMBL" id="RCMK01000951">
    <property type="protein sequence ID" value="KAG2906634.1"/>
    <property type="molecule type" value="Genomic_DNA"/>
</dbReference>
<organism evidence="2 6">
    <name type="scientific">Phytophthora cactorum</name>
    <dbReference type="NCBI Taxonomy" id="29920"/>
    <lineage>
        <taxon>Eukaryota</taxon>
        <taxon>Sar</taxon>
        <taxon>Stramenopiles</taxon>
        <taxon>Oomycota</taxon>
        <taxon>Peronosporomycetes</taxon>
        <taxon>Peronosporales</taxon>
        <taxon>Peronosporaceae</taxon>
        <taxon>Phytophthora</taxon>
    </lineage>
</organism>
<dbReference type="EMBL" id="RCMG01000616">
    <property type="protein sequence ID" value="KAG2851309.1"/>
    <property type="molecule type" value="Genomic_DNA"/>
</dbReference>
<evidence type="ECO:0000313" key="4">
    <source>
        <dbReference type="EMBL" id="KAG2975198.1"/>
    </source>
</evidence>
<dbReference type="EMBL" id="RCMI01000481">
    <property type="protein sequence ID" value="KAG2908869.1"/>
    <property type="molecule type" value="Genomic_DNA"/>
</dbReference>
<evidence type="ECO:0000313" key="5">
    <source>
        <dbReference type="EMBL" id="KAG3221957.1"/>
    </source>
</evidence>
<dbReference type="EMBL" id="RCML01000502">
    <property type="protein sequence ID" value="KAG2975198.1"/>
    <property type="molecule type" value="Genomic_DNA"/>
</dbReference>
<dbReference type="Proteomes" id="UP000760860">
    <property type="component" value="Unassembled WGS sequence"/>
</dbReference>
<dbReference type="Proteomes" id="UP000736787">
    <property type="component" value="Unassembled WGS sequence"/>
</dbReference>
<reference evidence="2" key="1">
    <citation type="submission" date="2018-10" db="EMBL/GenBank/DDBJ databases">
        <title>Effector identification in a new, highly contiguous assembly of the strawberry crown rot pathogen Phytophthora cactorum.</title>
        <authorList>
            <person name="Armitage A.D."/>
            <person name="Nellist C.F."/>
            <person name="Bates H."/>
            <person name="Vickerstaff R.J."/>
            <person name="Harrison R.J."/>
        </authorList>
    </citation>
    <scope>NUCLEOTIDE SEQUENCE</scope>
    <source>
        <strain evidence="1">15-7</strain>
        <strain evidence="3">4032</strain>
        <strain evidence="2">4040</strain>
        <strain evidence="4">P415</strain>
        <strain evidence="5">P421</strain>
    </source>
</reference>
<comment type="caution">
    <text evidence="2">The sequence shown here is derived from an EMBL/GenBank/DDBJ whole genome shotgun (WGS) entry which is preliminary data.</text>
</comment>
<dbReference type="AlphaFoldDB" id="A0A8T1BQC8"/>
<proteinExistence type="predicted"/>
<dbReference type="Proteomes" id="UP000735874">
    <property type="component" value="Unassembled WGS sequence"/>
</dbReference>
<evidence type="ECO:0000313" key="1">
    <source>
        <dbReference type="EMBL" id="KAG2851309.1"/>
    </source>
</evidence>
<dbReference type="Proteomes" id="UP000774804">
    <property type="component" value="Unassembled WGS sequence"/>
</dbReference>
<sequence>MNAFSSLGLLEAVAEKTTAFSASERALGSVESVPHMRKWITDPSIDNDLVDVPCSTADTDIEPTAVIELLDEALVDSSNA</sequence>